<gene>
    <name evidence="17" type="ORF">MUK42_15926</name>
</gene>
<comment type="similarity">
    <text evidence="2">Belongs to the protein kinase superfamily. Ser/Thr protein kinase family.</text>
</comment>
<feature type="binding site" evidence="13">
    <location>
        <position position="288"/>
    </location>
    <ligand>
        <name>Mg(2+)</name>
        <dbReference type="ChEBI" id="CHEBI:18420"/>
    </ligand>
</feature>
<feature type="binding site" evidence="13">
    <location>
        <position position="301"/>
    </location>
    <ligand>
        <name>Mg(2+)</name>
        <dbReference type="ChEBI" id="CHEBI:18420"/>
    </ligand>
</feature>
<dbReference type="CDD" id="cd14066">
    <property type="entry name" value="STKc_IRAK"/>
    <property type="match status" value="1"/>
</dbReference>
<dbReference type="InterPro" id="IPR008271">
    <property type="entry name" value="Ser/Thr_kinase_AS"/>
</dbReference>
<dbReference type="InterPro" id="IPR000719">
    <property type="entry name" value="Prot_kinase_dom"/>
</dbReference>
<evidence type="ECO:0000256" key="13">
    <source>
        <dbReference type="PIRSR" id="PIRSR000615-3"/>
    </source>
</evidence>
<evidence type="ECO:0000259" key="16">
    <source>
        <dbReference type="PROSITE" id="PS50011"/>
    </source>
</evidence>
<feature type="active site" description="Proton acceptor" evidence="12">
    <location>
        <position position="283"/>
    </location>
</feature>
<feature type="domain" description="Protein kinase" evidence="16">
    <location>
        <begin position="167"/>
        <end position="418"/>
    </location>
</feature>
<dbReference type="FunFam" id="3.30.200.20:FF:000228">
    <property type="entry name" value="Serine/threonine-protein kinase BIK1"/>
    <property type="match status" value="1"/>
</dbReference>
<dbReference type="FunFam" id="1.10.510.10:FF:000051">
    <property type="entry name" value="Receptor-like serine/threonine-protein kinase ALE2"/>
    <property type="match status" value="1"/>
</dbReference>
<feature type="region of interest" description="Disordered" evidence="15">
    <location>
        <begin position="744"/>
        <end position="797"/>
    </location>
</feature>
<evidence type="ECO:0000313" key="18">
    <source>
        <dbReference type="Proteomes" id="UP001055439"/>
    </source>
</evidence>
<evidence type="ECO:0000256" key="4">
    <source>
        <dbReference type="ARBA" id="ARBA00022475"/>
    </source>
</evidence>
<evidence type="ECO:0000256" key="3">
    <source>
        <dbReference type="ARBA" id="ARBA00012513"/>
    </source>
</evidence>
<feature type="region of interest" description="Disordered" evidence="15">
    <location>
        <begin position="39"/>
        <end position="74"/>
    </location>
</feature>
<keyword evidence="8 17" id="KW-0418">Kinase</keyword>
<evidence type="ECO:0000256" key="12">
    <source>
        <dbReference type="PIRSR" id="PIRSR000615-1"/>
    </source>
</evidence>
<feature type="domain" description="Protein kinase" evidence="16">
    <location>
        <begin position="458"/>
        <end position="745"/>
    </location>
</feature>
<proteinExistence type="inferred from homology"/>
<dbReference type="InterPro" id="IPR011009">
    <property type="entry name" value="Kinase-like_dom_sf"/>
</dbReference>
<dbReference type="EC" id="2.7.11.1" evidence="3"/>
<keyword evidence="10" id="KW-0472">Membrane</keyword>
<evidence type="ECO:0000256" key="6">
    <source>
        <dbReference type="ARBA" id="ARBA00022679"/>
    </source>
</evidence>
<dbReference type="GO" id="GO:0004674">
    <property type="term" value="F:protein serine/threonine kinase activity"/>
    <property type="evidence" value="ECO:0007669"/>
    <property type="project" value="UniProtKB-KW"/>
</dbReference>
<dbReference type="Pfam" id="PF07714">
    <property type="entry name" value="PK_Tyr_Ser-Thr"/>
    <property type="match status" value="1"/>
</dbReference>
<name>A0A9E7HXF1_9LILI</name>
<evidence type="ECO:0000256" key="10">
    <source>
        <dbReference type="ARBA" id="ARBA00023136"/>
    </source>
</evidence>
<keyword evidence="7 14" id="KW-0547">Nucleotide-binding</keyword>
<dbReference type="GO" id="GO:0005886">
    <property type="term" value="C:plasma membrane"/>
    <property type="evidence" value="ECO:0007669"/>
    <property type="project" value="UniProtKB-SubCell"/>
</dbReference>
<feature type="compositionally biased region" description="Basic and acidic residues" evidence="15">
    <location>
        <begin position="51"/>
        <end position="74"/>
    </location>
</feature>
<keyword evidence="4" id="KW-1003">Cell membrane</keyword>
<keyword evidence="18" id="KW-1185">Reference proteome</keyword>
<dbReference type="InterPro" id="IPR017441">
    <property type="entry name" value="Protein_kinase_ATP_BS"/>
</dbReference>
<dbReference type="AlphaFoldDB" id="A0A9E7HXF1"/>
<feature type="binding site" evidence="14">
    <location>
        <position position="497"/>
    </location>
    <ligand>
        <name>ATP</name>
        <dbReference type="ChEBI" id="CHEBI:30616"/>
    </ligand>
</feature>
<dbReference type="Proteomes" id="UP001055439">
    <property type="component" value="Chromosome 8"/>
</dbReference>
<reference evidence="17" key="1">
    <citation type="submission" date="2022-05" db="EMBL/GenBank/DDBJ databases">
        <title>The Musa troglodytarum L. genome provides insights into the mechanism of non-climacteric behaviour and enrichment of carotenoids.</title>
        <authorList>
            <person name="Wang J."/>
        </authorList>
    </citation>
    <scope>NUCLEOTIDE SEQUENCE</scope>
    <source>
        <tissue evidence="17">Leaf</tissue>
    </source>
</reference>
<sequence length="797" mass="88103">MLHLVSCFFTCSKSAPQQKAASARRQAAKVVLLETERNKKLQCEGEDSEEREGRNQAREEGRESDANRPVGDAERWKRRSGQCRWFGLGSLWLASGVRGCWRGAASRVSTSPEEVSLRIEDSGAPVAIRDSSSMLRSGKKASSVGGERSKSARKFTFRDLATATHNFKEANLIGEGGFGRVLAVKQLKKDGLQGSKEFLVEVLMLTVLRHPNLVSLIGYCAEGDERLLVYEFMPKGSLEDHLFDLSPRKPPLEWNTRIRIALGAAKGLTYLHDDASPPVIYRDMKAANILLDNNFNPKLSDFGLAKLGPVGDKTHVSTRVMGTYGYCAPDYVMSGKLTLKSDIYSFGVLLLELITGRRAFDYSRTRAEQNLVTWEVLSWLIHLFKASICHEPFTRRSTTDSDITATTGILSTISNSTFGRSMGSCGTVGDACPEGRILEAPNLRIFTFAEMRSATRNFKPDSVLGEGGFGRVYKGWVDEKTLNPTRSGIGMIVAVKKLNPESLQGLEEWQSEVNFLGRLSHPNLVRLLGYCWEERELLLVYEYMAKGSLENHLFRKGKAYEPLSWDLRMKIAIGAARGLAFLHLSEKQVIYRDFKASNILLDANFDPKLSDFGLAKNGPTGEQSHVTTRVMGTYGYAAPEYVATGHLYVKSDVYGFGVVLLEMLSGLRALDTTRPSGQHNLVDFAKPFLSDRRKLARLMDPRLEGRYPSMAAQQAAQLTLGCLAGDPKNRPSTKEVVETLEHIEAMTSRRGESRSGSPRPAARGRDPGPAHGRSPVNPRHEGAGRGALGSHHAPGRR</sequence>
<evidence type="ECO:0000256" key="1">
    <source>
        <dbReference type="ARBA" id="ARBA00004236"/>
    </source>
</evidence>
<dbReference type="PROSITE" id="PS50011">
    <property type="entry name" value="PROTEIN_KINASE_DOM"/>
    <property type="match status" value="2"/>
</dbReference>
<comment type="function">
    <text evidence="11">May be involved in plant defense signaling.</text>
</comment>
<dbReference type="PROSITE" id="PS00107">
    <property type="entry name" value="PROTEIN_KINASE_ATP"/>
    <property type="match status" value="1"/>
</dbReference>
<evidence type="ECO:0000256" key="15">
    <source>
        <dbReference type="SAM" id="MobiDB-lite"/>
    </source>
</evidence>
<dbReference type="SUPFAM" id="SSF56112">
    <property type="entry name" value="Protein kinase-like (PK-like)"/>
    <property type="match status" value="2"/>
</dbReference>
<evidence type="ECO:0000256" key="11">
    <source>
        <dbReference type="ARBA" id="ARBA00054261"/>
    </source>
</evidence>
<evidence type="ECO:0000256" key="9">
    <source>
        <dbReference type="ARBA" id="ARBA00022840"/>
    </source>
</evidence>
<dbReference type="PROSITE" id="PS00108">
    <property type="entry name" value="PROTEIN_KINASE_ST"/>
    <property type="match status" value="2"/>
</dbReference>
<dbReference type="FunFam" id="1.10.510.10:FF:000032">
    <property type="entry name" value="Serine/threonine-protein kinase PBS1"/>
    <property type="match status" value="1"/>
</dbReference>
<dbReference type="SMART" id="SM00220">
    <property type="entry name" value="S_TKc"/>
    <property type="match status" value="2"/>
</dbReference>
<evidence type="ECO:0000256" key="14">
    <source>
        <dbReference type="PROSITE-ProRule" id="PRU10141"/>
    </source>
</evidence>
<keyword evidence="5" id="KW-0723">Serine/threonine-protein kinase</keyword>
<evidence type="ECO:0000256" key="8">
    <source>
        <dbReference type="ARBA" id="ARBA00022777"/>
    </source>
</evidence>
<dbReference type="OrthoDB" id="4062651at2759"/>
<dbReference type="EMBL" id="CP097510">
    <property type="protein sequence ID" value="URE41845.1"/>
    <property type="molecule type" value="Genomic_DNA"/>
</dbReference>
<keyword evidence="13" id="KW-0479">Metal-binding</keyword>
<dbReference type="InterPro" id="IPR001245">
    <property type="entry name" value="Ser-Thr/Tyr_kinase_cat_dom"/>
</dbReference>
<evidence type="ECO:0000256" key="5">
    <source>
        <dbReference type="ARBA" id="ARBA00022527"/>
    </source>
</evidence>
<feature type="compositionally biased region" description="Basic and acidic residues" evidence="15">
    <location>
        <begin position="744"/>
        <end position="753"/>
    </location>
</feature>
<dbReference type="PANTHER" id="PTHR47985:SF3">
    <property type="entry name" value="SERINE_THREONINE-PROTEIN KINASE PBL21-RELATED"/>
    <property type="match status" value="1"/>
</dbReference>
<keyword evidence="13" id="KW-0460">Magnesium</keyword>
<dbReference type="Gene3D" id="3.30.200.20">
    <property type="entry name" value="Phosphorylase Kinase, domain 1"/>
    <property type="match status" value="2"/>
</dbReference>
<organism evidence="17 18">
    <name type="scientific">Musa troglodytarum</name>
    <name type="common">fe'i banana</name>
    <dbReference type="NCBI Taxonomy" id="320322"/>
    <lineage>
        <taxon>Eukaryota</taxon>
        <taxon>Viridiplantae</taxon>
        <taxon>Streptophyta</taxon>
        <taxon>Embryophyta</taxon>
        <taxon>Tracheophyta</taxon>
        <taxon>Spermatophyta</taxon>
        <taxon>Magnoliopsida</taxon>
        <taxon>Liliopsida</taxon>
        <taxon>Zingiberales</taxon>
        <taxon>Musaceae</taxon>
        <taxon>Musa</taxon>
    </lineage>
</organism>
<evidence type="ECO:0000313" key="17">
    <source>
        <dbReference type="EMBL" id="URE41845.1"/>
    </source>
</evidence>
<keyword evidence="6" id="KW-0808">Transferase</keyword>
<evidence type="ECO:0000256" key="7">
    <source>
        <dbReference type="ARBA" id="ARBA00022741"/>
    </source>
</evidence>
<keyword evidence="9 14" id="KW-0067">ATP-binding</keyword>
<accession>A0A9E7HXF1</accession>
<dbReference type="Gene3D" id="1.10.510.10">
    <property type="entry name" value="Transferase(Phosphotransferase) domain 1"/>
    <property type="match status" value="2"/>
</dbReference>
<dbReference type="PANTHER" id="PTHR47985">
    <property type="entry name" value="OS07G0668900 PROTEIN"/>
    <property type="match status" value="1"/>
</dbReference>
<protein>
    <recommendedName>
        <fullName evidence="3">non-specific serine/threonine protein kinase</fullName>
        <ecNumber evidence="3">2.7.11.1</ecNumber>
    </recommendedName>
</protein>
<dbReference type="GO" id="GO:0046872">
    <property type="term" value="F:metal ion binding"/>
    <property type="evidence" value="ECO:0007669"/>
    <property type="project" value="UniProtKB-KW"/>
</dbReference>
<evidence type="ECO:0000256" key="2">
    <source>
        <dbReference type="ARBA" id="ARBA00008684"/>
    </source>
</evidence>
<dbReference type="GO" id="GO:0005524">
    <property type="term" value="F:ATP binding"/>
    <property type="evidence" value="ECO:0007669"/>
    <property type="project" value="UniProtKB-UniRule"/>
</dbReference>
<comment type="subcellular location">
    <subcellularLocation>
        <location evidence="1">Cell membrane</location>
    </subcellularLocation>
</comment>
<dbReference type="Pfam" id="PF00069">
    <property type="entry name" value="Pkinase"/>
    <property type="match status" value="1"/>
</dbReference>